<organism evidence="2 3">
    <name type="scientific">Brevibacterium samyangense</name>
    <dbReference type="NCBI Taxonomy" id="366888"/>
    <lineage>
        <taxon>Bacteria</taxon>
        <taxon>Bacillati</taxon>
        <taxon>Actinomycetota</taxon>
        <taxon>Actinomycetes</taxon>
        <taxon>Micrococcales</taxon>
        <taxon>Brevibacteriaceae</taxon>
        <taxon>Brevibacterium</taxon>
    </lineage>
</organism>
<dbReference type="PRINTS" id="PR00111">
    <property type="entry name" value="ABHYDROLASE"/>
</dbReference>
<dbReference type="Pfam" id="PF12697">
    <property type="entry name" value="Abhydrolase_6"/>
    <property type="match status" value="1"/>
</dbReference>
<dbReference type="InterPro" id="IPR000073">
    <property type="entry name" value="AB_hydrolase_1"/>
</dbReference>
<dbReference type="RefSeq" id="WP_344307264.1">
    <property type="nucleotide sequence ID" value="NZ_BAAANO010000008.1"/>
</dbReference>
<dbReference type="SUPFAM" id="SSF53474">
    <property type="entry name" value="alpha/beta-Hydrolases"/>
    <property type="match status" value="1"/>
</dbReference>
<evidence type="ECO:0000259" key="1">
    <source>
        <dbReference type="Pfam" id="PF12697"/>
    </source>
</evidence>
<evidence type="ECO:0000313" key="3">
    <source>
        <dbReference type="Proteomes" id="UP001500755"/>
    </source>
</evidence>
<accession>A0ABN2TB50</accession>
<gene>
    <name evidence="2" type="ORF">GCM10009755_08410</name>
</gene>
<name>A0ABN2TB50_9MICO</name>
<dbReference type="EMBL" id="BAAANO010000008">
    <property type="protein sequence ID" value="GAA2002160.1"/>
    <property type="molecule type" value="Genomic_DNA"/>
</dbReference>
<dbReference type="InterPro" id="IPR050266">
    <property type="entry name" value="AB_hydrolase_sf"/>
</dbReference>
<sequence>MSTLAYTVINDADPTAPVLILGNSLGTVQGLWAGVAYRLADDYRVVTYDLPGHGASPLLTDVTLESIARGVLEIADELGAERFHYAGVSISGATALTLATIAPERLHSVTAVACGDFFGGAERWDQRIEEVRKYGTRGLIPDTVDRWFAAGFIDEDNAAGPIVLEMLGNVDDAGYIECCKGLASYDLRDSVSRITVPTLLMAGAQDPGNTPESMEELHERIENSEFVVVPDAAHIPMAEHPEIVTDHLASFLARTSEEY</sequence>
<dbReference type="Gene3D" id="3.40.50.1820">
    <property type="entry name" value="alpha/beta hydrolase"/>
    <property type="match status" value="1"/>
</dbReference>
<feature type="domain" description="AB hydrolase-1" evidence="1">
    <location>
        <begin position="26"/>
        <end position="244"/>
    </location>
</feature>
<dbReference type="PANTHER" id="PTHR43798">
    <property type="entry name" value="MONOACYLGLYCEROL LIPASE"/>
    <property type="match status" value="1"/>
</dbReference>
<reference evidence="2 3" key="1">
    <citation type="journal article" date="2019" name="Int. J. Syst. Evol. Microbiol.">
        <title>The Global Catalogue of Microorganisms (GCM) 10K type strain sequencing project: providing services to taxonomists for standard genome sequencing and annotation.</title>
        <authorList>
            <consortium name="The Broad Institute Genomics Platform"/>
            <consortium name="The Broad Institute Genome Sequencing Center for Infectious Disease"/>
            <person name="Wu L."/>
            <person name="Ma J."/>
        </authorList>
    </citation>
    <scope>NUCLEOTIDE SEQUENCE [LARGE SCALE GENOMIC DNA]</scope>
    <source>
        <strain evidence="2 3">JCM 14546</strain>
    </source>
</reference>
<evidence type="ECO:0000313" key="2">
    <source>
        <dbReference type="EMBL" id="GAA2002160.1"/>
    </source>
</evidence>
<dbReference type="Proteomes" id="UP001500755">
    <property type="component" value="Unassembled WGS sequence"/>
</dbReference>
<protein>
    <recommendedName>
        <fullName evidence="1">AB hydrolase-1 domain-containing protein</fullName>
    </recommendedName>
</protein>
<dbReference type="InterPro" id="IPR029058">
    <property type="entry name" value="AB_hydrolase_fold"/>
</dbReference>
<proteinExistence type="predicted"/>
<keyword evidence="3" id="KW-1185">Reference proteome</keyword>
<comment type="caution">
    <text evidence="2">The sequence shown here is derived from an EMBL/GenBank/DDBJ whole genome shotgun (WGS) entry which is preliminary data.</text>
</comment>